<organism evidence="1">
    <name type="scientific">Anguilla anguilla</name>
    <name type="common">European freshwater eel</name>
    <name type="synonym">Muraena anguilla</name>
    <dbReference type="NCBI Taxonomy" id="7936"/>
    <lineage>
        <taxon>Eukaryota</taxon>
        <taxon>Metazoa</taxon>
        <taxon>Chordata</taxon>
        <taxon>Craniata</taxon>
        <taxon>Vertebrata</taxon>
        <taxon>Euteleostomi</taxon>
        <taxon>Actinopterygii</taxon>
        <taxon>Neopterygii</taxon>
        <taxon>Teleostei</taxon>
        <taxon>Anguilliformes</taxon>
        <taxon>Anguillidae</taxon>
        <taxon>Anguilla</taxon>
    </lineage>
</organism>
<evidence type="ECO:0000313" key="1">
    <source>
        <dbReference type="EMBL" id="JAH46107.1"/>
    </source>
</evidence>
<reference evidence="1" key="2">
    <citation type="journal article" date="2015" name="Fish Shellfish Immunol.">
        <title>Early steps in the European eel (Anguilla anguilla)-Vibrio vulnificus interaction in the gills: Role of the RtxA13 toxin.</title>
        <authorList>
            <person name="Callol A."/>
            <person name="Pajuelo D."/>
            <person name="Ebbesson L."/>
            <person name="Teles M."/>
            <person name="MacKenzie S."/>
            <person name="Amaro C."/>
        </authorList>
    </citation>
    <scope>NUCLEOTIDE SEQUENCE</scope>
</reference>
<name>A0A0E9SXW9_ANGAN</name>
<accession>A0A0E9SXW9</accession>
<dbReference type="EMBL" id="GBXM01062470">
    <property type="protein sequence ID" value="JAH46107.1"/>
    <property type="molecule type" value="Transcribed_RNA"/>
</dbReference>
<protein>
    <submittedName>
        <fullName evidence="1">Uncharacterized protein</fullName>
    </submittedName>
</protein>
<sequence length="36" mass="4305">MQCVRVCLELEQYGCVQEVKCLWYFTHGLTQVLRPM</sequence>
<dbReference type="AlphaFoldDB" id="A0A0E9SXW9"/>
<reference evidence="1" key="1">
    <citation type="submission" date="2014-11" db="EMBL/GenBank/DDBJ databases">
        <authorList>
            <person name="Amaro Gonzalez C."/>
        </authorList>
    </citation>
    <scope>NUCLEOTIDE SEQUENCE</scope>
</reference>
<proteinExistence type="predicted"/>